<dbReference type="InterPro" id="IPR029044">
    <property type="entry name" value="Nucleotide-diphossugar_trans"/>
</dbReference>
<dbReference type="EMBL" id="PQJL01000004">
    <property type="protein sequence ID" value="ROW63119.1"/>
    <property type="molecule type" value="Genomic_DNA"/>
</dbReference>
<dbReference type="PANTHER" id="PTHR22916">
    <property type="entry name" value="GLYCOSYLTRANSFERASE"/>
    <property type="match status" value="1"/>
</dbReference>
<dbReference type="Gene3D" id="3.90.550.10">
    <property type="entry name" value="Spore Coat Polysaccharide Biosynthesis Protein SpsA, Chain A"/>
    <property type="match status" value="1"/>
</dbReference>
<dbReference type="PANTHER" id="PTHR22916:SF3">
    <property type="entry name" value="UDP-GLCNAC:BETAGAL BETA-1,3-N-ACETYLGLUCOSAMINYLTRANSFERASE-LIKE PROTEIN 1"/>
    <property type="match status" value="1"/>
</dbReference>
<dbReference type="Pfam" id="PF00535">
    <property type="entry name" value="Glycos_transf_2"/>
    <property type="match status" value="1"/>
</dbReference>
<dbReference type="RefSeq" id="WP_123947958.1">
    <property type="nucleotide sequence ID" value="NZ_PQJL01000004.1"/>
</dbReference>
<accession>A0A423Y0T6</accession>
<comment type="caution">
    <text evidence="2">The sequence shown here is derived from an EMBL/GenBank/DDBJ whole genome shotgun (WGS) entry which is preliminary data.</text>
</comment>
<protein>
    <recommendedName>
        <fullName evidence="1">Glycosyltransferase 2-like domain-containing protein</fullName>
    </recommendedName>
</protein>
<dbReference type="InterPro" id="IPR001173">
    <property type="entry name" value="Glyco_trans_2-like"/>
</dbReference>
<proteinExistence type="predicted"/>
<evidence type="ECO:0000313" key="3">
    <source>
        <dbReference type="Proteomes" id="UP000285793"/>
    </source>
</evidence>
<dbReference type="SUPFAM" id="SSF53448">
    <property type="entry name" value="Nucleotide-diphospho-sugar transferases"/>
    <property type="match status" value="1"/>
</dbReference>
<dbReference type="Proteomes" id="UP000285793">
    <property type="component" value="Unassembled WGS sequence"/>
</dbReference>
<dbReference type="GO" id="GO:0016758">
    <property type="term" value="F:hexosyltransferase activity"/>
    <property type="evidence" value="ECO:0007669"/>
    <property type="project" value="UniProtKB-ARBA"/>
</dbReference>
<dbReference type="CDD" id="cd00761">
    <property type="entry name" value="Glyco_tranf_GTA_type"/>
    <property type="match status" value="1"/>
</dbReference>
<reference evidence="2 3" key="1">
    <citation type="journal article" date="2018" name="Front. Microbiol.">
        <title>An Investigation of an Acute Gastroenteritis Outbreak: Cronobacter sakazakii, a Potential Cause of Food-Borne Illness.</title>
        <authorList>
            <person name="Yong W."/>
            <person name="Guo B."/>
            <person name="Shi X."/>
            <person name="Cheng T."/>
            <person name="Chen M."/>
            <person name="Jiang X."/>
            <person name="Ye Y."/>
            <person name="Wang J."/>
            <person name="Xie G."/>
            <person name="Ding J."/>
        </authorList>
    </citation>
    <scope>NUCLEOTIDE SEQUENCE [LARGE SCALE GENOMIC DNA]</scope>
    <source>
        <strain evidence="2 3">S1</strain>
    </source>
</reference>
<organism evidence="2 3">
    <name type="scientific">Cronobacter malonaticus</name>
    <dbReference type="NCBI Taxonomy" id="413503"/>
    <lineage>
        <taxon>Bacteria</taxon>
        <taxon>Pseudomonadati</taxon>
        <taxon>Pseudomonadota</taxon>
        <taxon>Gammaproteobacteria</taxon>
        <taxon>Enterobacterales</taxon>
        <taxon>Enterobacteriaceae</taxon>
        <taxon>Cronobacter</taxon>
    </lineage>
</organism>
<feature type="domain" description="Glycosyltransferase 2-like" evidence="1">
    <location>
        <begin position="3"/>
        <end position="109"/>
    </location>
</feature>
<name>A0A423Y0T6_9ENTR</name>
<sequence length="260" mass="30659">MISIVTPTFNSEHHIKRQYDRFREFLSKDIQWVIVDDASSDNTEHTVKSFDNQFIIYHKLEENSGPSIARHKGVELAKTDLVYFLDADDILLKKNFQLFLRFINEKKCAEFDFFYAPSFTSDNEIDIDKARQQPGKKEHKIKKATDYIRYGMPNFSSLAIRKKFFLDNVPFNSLPWGEDIATYLYLVNKGDGIKWKLPVSCYIITGDGRGSYLSFKNRIKLFYFLLRYSFSKPIKIENFVFSIYMILRSISSYIYKKIRG</sequence>
<evidence type="ECO:0000259" key="1">
    <source>
        <dbReference type="Pfam" id="PF00535"/>
    </source>
</evidence>
<dbReference type="AlphaFoldDB" id="A0A423Y0T6"/>
<evidence type="ECO:0000313" key="2">
    <source>
        <dbReference type="EMBL" id="ROW63119.1"/>
    </source>
</evidence>
<gene>
    <name evidence="2" type="ORF">C3E80_04085</name>
</gene>